<dbReference type="Gene3D" id="3.40.50.300">
    <property type="entry name" value="P-loop containing nucleotide triphosphate hydrolases"/>
    <property type="match status" value="1"/>
</dbReference>
<name>A0A7X1ZGH3_9PROT</name>
<feature type="domain" description="Sulfotransferase" evidence="3">
    <location>
        <begin position="99"/>
        <end position="254"/>
    </location>
</feature>
<proteinExistence type="inferred from homology"/>
<keyword evidence="2" id="KW-0808">Transferase</keyword>
<reference evidence="4 5" key="1">
    <citation type="submission" date="2019-10" db="EMBL/GenBank/DDBJ databases">
        <title>Draft whole-genome sequence of the purple nonsulfur photosynthetic bacterium Roseospira navarrensis DSM 15114.</title>
        <authorList>
            <person name="Kyndt J.A."/>
            <person name="Meyer T.E."/>
        </authorList>
    </citation>
    <scope>NUCLEOTIDE SEQUENCE [LARGE SCALE GENOMIC DNA]</scope>
    <source>
        <strain evidence="4 5">DSM 15114</strain>
    </source>
</reference>
<dbReference type="EMBL" id="WIVE01000070">
    <property type="protein sequence ID" value="MQX38096.1"/>
    <property type="molecule type" value="Genomic_DNA"/>
</dbReference>
<dbReference type="OrthoDB" id="9804504at2"/>
<sequence length="266" mass="28981">MTPAAAPLALAPATSAPAPLPPFPADGPCYARYTAPVLPVEAIPPDRLFIVNTLPKSGTVWMVAMLSHLLGRPAGERVLLSHVADLAEDLDRPQVHGAVVMVRDLRDVVVSWFHETLRSDARAGFEAARFPTVEAFYFEHLLGLLRTRARFAEGRFETWLDAATARGFPLLRYEDTRADPAAALRKVMTAWKITVPDAEIAATVAAHRFEAMADTARRTGGPVAEAVAAGHLRRGRPGGWREDLPDSVQADIARRFGAFQERLGYG</sequence>
<dbReference type="Pfam" id="PF00685">
    <property type="entry name" value="Sulfotransfer_1"/>
    <property type="match status" value="1"/>
</dbReference>
<evidence type="ECO:0000259" key="3">
    <source>
        <dbReference type="Pfam" id="PF00685"/>
    </source>
</evidence>
<evidence type="ECO:0000313" key="4">
    <source>
        <dbReference type="EMBL" id="MQX38096.1"/>
    </source>
</evidence>
<keyword evidence="5" id="KW-1185">Reference proteome</keyword>
<dbReference type="InterPro" id="IPR027417">
    <property type="entry name" value="P-loop_NTPase"/>
</dbReference>
<evidence type="ECO:0000313" key="5">
    <source>
        <dbReference type="Proteomes" id="UP000434582"/>
    </source>
</evidence>
<dbReference type="Proteomes" id="UP000434582">
    <property type="component" value="Unassembled WGS sequence"/>
</dbReference>
<organism evidence="4 5">
    <name type="scientific">Roseospira navarrensis</name>
    <dbReference type="NCBI Taxonomy" id="140058"/>
    <lineage>
        <taxon>Bacteria</taxon>
        <taxon>Pseudomonadati</taxon>
        <taxon>Pseudomonadota</taxon>
        <taxon>Alphaproteobacteria</taxon>
        <taxon>Rhodospirillales</taxon>
        <taxon>Rhodospirillaceae</taxon>
        <taxon>Roseospira</taxon>
    </lineage>
</organism>
<comment type="caution">
    <text evidence="4">The sequence shown here is derived from an EMBL/GenBank/DDBJ whole genome shotgun (WGS) entry which is preliminary data.</text>
</comment>
<dbReference type="GO" id="GO:0008146">
    <property type="term" value="F:sulfotransferase activity"/>
    <property type="evidence" value="ECO:0007669"/>
    <property type="project" value="InterPro"/>
</dbReference>
<evidence type="ECO:0000256" key="2">
    <source>
        <dbReference type="ARBA" id="ARBA00022679"/>
    </source>
</evidence>
<dbReference type="PANTHER" id="PTHR11783">
    <property type="entry name" value="SULFOTRANSFERASE SULT"/>
    <property type="match status" value="1"/>
</dbReference>
<dbReference type="AlphaFoldDB" id="A0A7X1ZGH3"/>
<accession>A0A7X1ZGH3</accession>
<evidence type="ECO:0000256" key="1">
    <source>
        <dbReference type="ARBA" id="ARBA00005771"/>
    </source>
</evidence>
<dbReference type="RefSeq" id="WP_153346214.1">
    <property type="nucleotide sequence ID" value="NZ_WIVE01000070.1"/>
</dbReference>
<gene>
    <name evidence="4" type="ORF">GHC57_16385</name>
</gene>
<comment type="similarity">
    <text evidence="1">Belongs to the sulfotransferase 1 family.</text>
</comment>
<dbReference type="SUPFAM" id="SSF52540">
    <property type="entry name" value="P-loop containing nucleoside triphosphate hydrolases"/>
    <property type="match status" value="1"/>
</dbReference>
<dbReference type="InterPro" id="IPR000863">
    <property type="entry name" value="Sulfotransferase_dom"/>
</dbReference>
<protein>
    <recommendedName>
        <fullName evidence="3">Sulfotransferase domain-containing protein</fullName>
    </recommendedName>
</protein>